<dbReference type="AlphaFoldDB" id="A0AAN6MET8"/>
<dbReference type="InterPro" id="IPR050360">
    <property type="entry name" value="MFS_Sugar_Transporters"/>
</dbReference>
<evidence type="ECO:0000256" key="2">
    <source>
        <dbReference type="ARBA" id="ARBA00022692"/>
    </source>
</evidence>
<reference evidence="6" key="2">
    <citation type="submission" date="2023-05" db="EMBL/GenBank/DDBJ databases">
        <authorList>
            <consortium name="Lawrence Berkeley National Laboratory"/>
            <person name="Steindorff A."/>
            <person name="Hensen N."/>
            <person name="Bonometti L."/>
            <person name="Westerberg I."/>
            <person name="Brannstrom I.O."/>
            <person name="Guillou S."/>
            <person name="Cros-Aarteil S."/>
            <person name="Calhoun S."/>
            <person name="Haridas S."/>
            <person name="Kuo A."/>
            <person name="Mondo S."/>
            <person name="Pangilinan J."/>
            <person name="Riley R."/>
            <person name="Labutti K."/>
            <person name="Andreopoulos B."/>
            <person name="Lipzen A."/>
            <person name="Chen C."/>
            <person name="Yanf M."/>
            <person name="Daum C."/>
            <person name="Ng V."/>
            <person name="Clum A."/>
            <person name="Ohm R."/>
            <person name="Martin F."/>
            <person name="Silar P."/>
            <person name="Natvig D."/>
            <person name="Lalanne C."/>
            <person name="Gautier V."/>
            <person name="Ament-Velasquez S.L."/>
            <person name="Kruys A."/>
            <person name="Hutchinson M.I."/>
            <person name="Powell A.J."/>
            <person name="Barry K."/>
            <person name="Miller A.N."/>
            <person name="Grigoriev I.V."/>
            <person name="Debuchy R."/>
            <person name="Gladieux P."/>
            <person name="Thoren M.H."/>
            <person name="Johannesson H."/>
        </authorList>
    </citation>
    <scope>NUCLEOTIDE SEQUENCE</scope>
    <source>
        <strain evidence="6">CBS 103.79</strain>
    </source>
</reference>
<evidence type="ECO:0000256" key="1">
    <source>
        <dbReference type="ARBA" id="ARBA00004141"/>
    </source>
</evidence>
<dbReference type="GO" id="GO:0016020">
    <property type="term" value="C:membrane"/>
    <property type="evidence" value="ECO:0007669"/>
    <property type="project" value="UniProtKB-SubCell"/>
</dbReference>
<evidence type="ECO:0008006" key="8">
    <source>
        <dbReference type="Google" id="ProtNLM"/>
    </source>
</evidence>
<evidence type="ECO:0000256" key="3">
    <source>
        <dbReference type="ARBA" id="ARBA00022989"/>
    </source>
</evidence>
<comment type="caution">
    <text evidence="6">The sequence shown here is derived from an EMBL/GenBank/DDBJ whole genome shotgun (WGS) entry which is preliminary data.</text>
</comment>
<feature type="non-terminal residue" evidence="6">
    <location>
        <position position="1"/>
    </location>
</feature>
<evidence type="ECO:0000256" key="5">
    <source>
        <dbReference type="SAM" id="Phobius"/>
    </source>
</evidence>
<dbReference type="Gene3D" id="1.20.1250.20">
    <property type="entry name" value="MFS general substrate transporter like domains"/>
    <property type="match status" value="1"/>
</dbReference>
<dbReference type="Pfam" id="PF00083">
    <property type="entry name" value="Sugar_tr"/>
    <property type="match status" value="1"/>
</dbReference>
<protein>
    <recommendedName>
        <fullName evidence="8">Sugar transporter</fullName>
    </recommendedName>
</protein>
<dbReference type="Proteomes" id="UP001303889">
    <property type="component" value="Unassembled WGS sequence"/>
</dbReference>
<keyword evidence="4 5" id="KW-0472">Membrane</keyword>
<comment type="subcellular location">
    <subcellularLocation>
        <location evidence="1">Membrane</location>
        <topology evidence="1">Multi-pass membrane protein</topology>
    </subcellularLocation>
</comment>
<dbReference type="SUPFAM" id="SSF103473">
    <property type="entry name" value="MFS general substrate transporter"/>
    <property type="match status" value="1"/>
</dbReference>
<keyword evidence="7" id="KW-1185">Reference proteome</keyword>
<dbReference type="InterPro" id="IPR005828">
    <property type="entry name" value="MFS_sugar_transport-like"/>
</dbReference>
<evidence type="ECO:0000313" key="7">
    <source>
        <dbReference type="Proteomes" id="UP001303889"/>
    </source>
</evidence>
<dbReference type="GO" id="GO:0005351">
    <property type="term" value="F:carbohydrate:proton symporter activity"/>
    <property type="evidence" value="ECO:0007669"/>
    <property type="project" value="TreeGrafter"/>
</dbReference>
<accession>A0AAN6MET8</accession>
<dbReference type="PANTHER" id="PTHR48022:SF29">
    <property type="entry name" value="SUGAR TRANSPORTER, PUTATIVE (AFU_ORTHOLOGUE AFUA_6G14500)-RELATED"/>
    <property type="match status" value="1"/>
</dbReference>
<keyword evidence="3 5" id="KW-1133">Transmembrane helix</keyword>
<dbReference type="InterPro" id="IPR036259">
    <property type="entry name" value="MFS_trans_sf"/>
</dbReference>
<gene>
    <name evidence="6" type="ORF">C8A05DRAFT_18811</name>
</gene>
<evidence type="ECO:0000313" key="6">
    <source>
        <dbReference type="EMBL" id="KAK3898643.1"/>
    </source>
</evidence>
<dbReference type="PANTHER" id="PTHR48022">
    <property type="entry name" value="PLASTIDIC GLUCOSE TRANSPORTER 4"/>
    <property type="match status" value="1"/>
</dbReference>
<proteinExistence type="predicted"/>
<keyword evidence="2 5" id="KW-0812">Transmembrane</keyword>
<evidence type="ECO:0000256" key="4">
    <source>
        <dbReference type="ARBA" id="ARBA00023136"/>
    </source>
</evidence>
<sequence>KIFPYQQRSKGISVEQLAVRFAVFFNTYVNPIALDSIGWKYYIVYCIWILVEIATVYFLFPETHNRTLEELSFMFEGKEVQDKVQKNVDKVLQLELEPVGPRRSQDGVATAELQA</sequence>
<name>A0AAN6MET8_9PEZI</name>
<organism evidence="6 7">
    <name type="scientific">Staphylotrichum tortipilum</name>
    <dbReference type="NCBI Taxonomy" id="2831512"/>
    <lineage>
        <taxon>Eukaryota</taxon>
        <taxon>Fungi</taxon>
        <taxon>Dikarya</taxon>
        <taxon>Ascomycota</taxon>
        <taxon>Pezizomycotina</taxon>
        <taxon>Sordariomycetes</taxon>
        <taxon>Sordariomycetidae</taxon>
        <taxon>Sordariales</taxon>
        <taxon>Chaetomiaceae</taxon>
        <taxon>Staphylotrichum</taxon>
    </lineage>
</organism>
<reference evidence="6" key="1">
    <citation type="journal article" date="2023" name="Mol. Phylogenet. Evol.">
        <title>Genome-scale phylogeny and comparative genomics of the fungal order Sordariales.</title>
        <authorList>
            <person name="Hensen N."/>
            <person name="Bonometti L."/>
            <person name="Westerberg I."/>
            <person name="Brannstrom I.O."/>
            <person name="Guillou S."/>
            <person name="Cros-Aarteil S."/>
            <person name="Calhoun S."/>
            <person name="Haridas S."/>
            <person name="Kuo A."/>
            <person name="Mondo S."/>
            <person name="Pangilinan J."/>
            <person name="Riley R."/>
            <person name="LaButti K."/>
            <person name="Andreopoulos B."/>
            <person name="Lipzen A."/>
            <person name="Chen C."/>
            <person name="Yan M."/>
            <person name="Daum C."/>
            <person name="Ng V."/>
            <person name="Clum A."/>
            <person name="Steindorff A."/>
            <person name="Ohm R.A."/>
            <person name="Martin F."/>
            <person name="Silar P."/>
            <person name="Natvig D.O."/>
            <person name="Lalanne C."/>
            <person name="Gautier V."/>
            <person name="Ament-Velasquez S.L."/>
            <person name="Kruys A."/>
            <person name="Hutchinson M.I."/>
            <person name="Powell A.J."/>
            <person name="Barry K."/>
            <person name="Miller A.N."/>
            <person name="Grigoriev I.V."/>
            <person name="Debuchy R."/>
            <person name="Gladieux P."/>
            <person name="Hiltunen Thoren M."/>
            <person name="Johannesson H."/>
        </authorList>
    </citation>
    <scope>NUCLEOTIDE SEQUENCE</scope>
    <source>
        <strain evidence="6">CBS 103.79</strain>
    </source>
</reference>
<dbReference type="EMBL" id="MU855902">
    <property type="protein sequence ID" value="KAK3898643.1"/>
    <property type="molecule type" value="Genomic_DNA"/>
</dbReference>
<feature type="transmembrane region" description="Helical" evidence="5">
    <location>
        <begin position="41"/>
        <end position="60"/>
    </location>
</feature>